<dbReference type="PANTHER" id="PTHR43639:SF1">
    <property type="entry name" value="SHORT-CHAIN DEHYDROGENASE_REDUCTASE FAMILY PROTEIN"/>
    <property type="match status" value="1"/>
</dbReference>
<reference evidence="4 5" key="1">
    <citation type="submission" date="2017-09" db="EMBL/GenBank/DDBJ databases">
        <authorList>
            <person name="DeBolt S."/>
            <person name="Huntemann M."/>
            <person name="Clum A."/>
            <person name="Pillay M."/>
            <person name="Palaniappan K."/>
            <person name="Varghese N."/>
            <person name="Mikhailova N."/>
            <person name="Stamatis D."/>
            <person name="Reddy T."/>
            <person name="Daum C."/>
            <person name="Shapiro N."/>
            <person name="Ivanova N."/>
            <person name="Kyrpides N."/>
            <person name="Woyke T."/>
        </authorList>
    </citation>
    <scope>NUCLEOTIDE SEQUENCE [LARGE SCALE GENOMIC DNA]</scope>
    <source>
        <strain evidence="4 5">A2-S9</strain>
    </source>
</reference>
<dbReference type="InterPro" id="IPR020904">
    <property type="entry name" value="Sc_DH/Rdtase_CS"/>
</dbReference>
<evidence type="ECO:0000256" key="2">
    <source>
        <dbReference type="ARBA" id="ARBA00023002"/>
    </source>
</evidence>
<evidence type="ECO:0000313" key="5">
    <source>
        <dbReference type="Proteomes" id="UP000221580"/>
    </source>
</evidence>
<dbReference type="SUPFAM" id="SSF51735">
    <property type="entry name" value="NAD(P)-binding Rossmann-fold domains"/>
    <property type="match status" value="1"/>
</dbReference>
<dbReference type="Proteomes" id="UP000221580">
    <property type="component" value="Unassembled WGS sequence"/>
</dbReference>
<dbReference type="PRINTS" id="PR00081">
    <property type="entry name" value="GDHRDH"/>
</dbReference>
<dbReference type="PANTHER" id="PTHR43639">
    <property type="entry name" value="OXIDOREDUCTASE, SHORT-CHAIN DEHYDROGENASE/REDUCTASE FAMILY (AFU_ORTHOLOGUE AFUA_5G02870)"/>
    <property type="match status" value="1"/>
</dbReference>
<name>A0A7Z1GV58_9PSED</name>
<organism evidence="4 5">
    <name type="scientific">Pseudomonas poae</name>
    <dbReference type="NCBI Taxonomy" id="200451"/>
    <lineage>
        <taxon>Bacteria</taxon>
        <taxon>Pseudomonadati</taxon>
        <taxon>Pseudomonadota</taxon>
        <taxon>Gammaproteobacteria</taxon>
        <taxon>Pseudomonadales</taxon>
        <taxon>Pseudomonadaceae</taxon>
        <taxon>Pseudomonas</taxon>
    </lineage>
</organism>
<dbReference type="InterPro" id="IPR057326">
    <property type="entry name" value="KR_dom"/>
</dbReference>
<dbReference type="RefSeq" id="WP_027608477.1">
    <property type="nucleotide sequence ID" value="NZ_PDJN01000001.1"/>
</dbReference>
<dbReference type="AlphaFoldDB" id="A0A7Z1GV58"/>
<dbReference type="PROSITE" id="PS00061">
    <property type="entry name" value="ADH_SHORT"/>
    <property type="match status" value="1"/>
</dbReference>
<reference evidence="4 5" key="2">
    <citation type="submission" date="2017-10" db="EMBL/GenBank/DDBJ databases">
        <title>Bacterial endophytes that colonize and modify switchgrass growth.</title>
        <authorList>
            <person name="Debolt S."/>
        </authorList>
    </citation>
    <scope>NUCLEOTIDE SEQUENCE [LARGE SCALE GENOMIC DNA]</scope>
    <source>
        <strain evidence="4 5">A2-S9</strain>
    </source>
</reference>
<dbReference type="SMART" id="SM00822">
    <property type="entry name" value="PKS_KR"/>
    <property type="match status" value="1"/>
</dbReference>
<dbReference type="FunFam" id="3.40.50.720:FF:000084">
    <property type="entry name" value="Short-chain dehydrogenase reductase"/>
    <property type="match status" value="1"/>
</dbReference>
<dbReference type="Gene3D" id="3.40.50.720">
    <property type="entry name" value="NAD(P)-binding Rossmann-like Domain"/>
    <property type="match status" value="1"/>
</dbReference>
<dbReference type="GO" id="GO:0016491">
    <property type="term" value="F:oxidoreductase activity"/>
    <property type="evidence" value="ECO:0007669"/>
    <property type="project" value="UniProtKB-KW"/>
</dbReference>
<dbReference type="InterPro" id="IPR002347">
    <property type="entry name" value="SDR_fam"/>
</dbReference>
<evidence type="ECO:0000313" key="4">
    <source>
        <dbReference type="EMBL" id="PFG71401.1"/>
    </source>
</evidence>
<proteinExistence type="inferred from homology"/>
<evidence type="ECO:0000259" key="3">
    <source>
        <dbReference type="SMART" id="SM00822"/>
    </source>
</evidence>
<dbReference type="PRINTS" id="PR00080">
    <property type="entry name" value="SDRFAMILY"/>
</dbReference>
<keyword evidence="2" id="KW-0560">Oxidoreductase</keyword>
<dbReference type="EMBL" id="PDJN01000001">
    <property type="protein sequence ID" value="PFG71401.1"/>
    <property type="molecule type" value="Genomic_DNA"/>
</dbReference>
<comment type="caution">
    <text evidence="4">The sequence shown here is derived from an EMBL/GenBank/DDBJ whole genome shotgun (WGS) entry which is preliminary data.</text>
</comment>
<accession>A0A7Z1GV58</accession>
<dbReference type="Pfam" id="PF13561">
    <property type="entry name" value="adh_short_C2"/>
    <property type="match status" value="1"/>
</dbReference>
<feature type="domain" description="Ketoreductase" evidence="3">
    <location>
        <begin position="7"/>
        <end position="193"/>
    </location>
</feature>
<evidence type="ECO:0000256" key="1">
    <source>
        <dbReference type="ARBA" id="ARBA00006484"/>
    </source>
</evidence>
<dbReference type="InterPro" id="IPR036291">
    <property type="entry name" value="NAD(P)-bd_dom_sf"/>
</dbReference>
<sequence>MGRLEGKVAVVTGATGGLGVVICHALARAGASVVAGYNRSSDAAHTLVTDLPTVAGGHLAVAAPVTDSAMLERLATQVQRHFGRCDILVNCAGTTRFVEHADLEGLDDGLIDNILAINVRGPIACIRALAPLLKAGGDGLVVNISSIAARTAMGSNIAYCASKAAVDNLTQSLARALAPQVRVVSVAPGLADTEFVQGLAQGWRDEQAARTPLGRLALPEEVAQAVLALACHLTFTTGAVIPVDGGRALN</sequence>
<comment type="similarity">
    <text evidence="1">Belongs to the short-chain dehydrogenases/reductases (SDR) family.</text>
</comment>
<gene>
    <name evidence="4" type="ORF">DM05_1758</name>
</gene>
<dbReference type="CDD" id="cd05233">
    <property type="entry name" value="SDR_c"/>
    <property type="match status" value="1"/>
</dbReference>
<protein>
    <submittedName>
        <fullName evidence="4">3-oxoacyl-[acyl-carrier protein] reductase</fullName>
    </submittedName>
</protein>